<sequence length="268" mass="29521">MAKLLLFSASHSAHLNGLISVSPSSAATFRTLEESLTREVPKEGCGDIQHLAHELTNSCWTAAHVPERRRGDYCVVDRRGPQQPALDLGVSLCLSFSERTIPAYIGGLSHVPTHSSCSCLSYIRAKPGLGGAINWLGNTYTTYKQLYHTSPVSTRADMIKELLHTTSIFRTTENIMKCLYLYLAHVKGSAAAPLLAFSISIMHMSETLLYLFQESVSETCTMGGNSVLALIFYHILPYCLLQLAFPSLIALYTSKDIIRSLRVAHVIE</sequence>
<reference evidence="1" key="1">
    <citation type="submission" date="2022-07" db="EMBL/GenBank/DDBJ databases">
        <title>Genome Sequence of Phlebia brevispora.</title>
        <authorList>
            <person name="Buettner E."/>
        </authorList>
    </citation>
    <scope>NUCLEOTIDE SEQUENCE</scope>
    <source>
        <strain evidence="1">MPL23</strain>
    </source>
</reference>
<accession>A0ACC1T604</accession>
<evidence type="ECO:0000313" key="1">
    <source>
        <dbReference type="EMBL" id="KAJ3554155.1"/>
    </source>
</evidence>
<dbReference type="Proteomes" id="UP001148662">
    <property type="component" value="Unassembled WGS sequence"/>
</dbReference>
<name>A0ACC1T604_9APHY</name>
<evidence type="ECO:0000313" key="2">
    <source>
        <dbReference type="Proteomes" id="UP001148662"/>
    </source>
</evidence>
<proteinExistence type="predicted"/>
<keyword evidence="2" id="KW-1185">Reference proteome</keyword>
<protein>
    <submittedName>
        <fullName evidence="1">Uncharacterized protein</fullName>
    </submittedName>
</protein>
<comment type="caution">
    <text evidence="1">The sequence shown here is derived from an EMBL/GenBank/DDBJ whole genome shotgun (WGS) entry which is preliminary data.</text>
</comment>
<gene>
    <name evidence="1" type="ORF">NM688_g3252</name>
</gene>
<organism evidence="1 2">
    <name type="scientific">Phlebia brevispora</name>
    <dbReference type="NCBI Taxonomy" id="194682"/>
    <lineage>
        <taxon>Eukaryota</taxon>
        <taxon>Fungi</taxon>
        <taxon>Dikarya</taxon>
        <taxon>Basidiomycota</taxon>
        <taxon>Agaricomycotina</taxon>
        <taxon>Agaricomycetes</taxon>
        <taxon>Polyporales</taxon>
        <taxon>Meruliaceae</taxon>
        <taxon>Phlebia</taxon>
    </lineage>
</organism>
<dbReference type="EMBL" id="JANHOG010000458">
    <property type="protein sequence ID" value="KAJ3554155.1"/>
    <property type="molecule type" value="Genomic_DNA"/>
</dbReference>